<proteinExistence type="predicted"/>
<organism evidence="3 4">
    <name type="scientific">Thomasclavelia cocleata</name>
    <dbReference type="NCBI Taxonomy" id="69824"/>
    <lineage>
        <taxon>Bacteria</taxon>
        <taxon>Bacillati</taxon>
        <taxon>Bacillota</taxon>
        <taxon>Erysipelotrichia</taxon>
        <taxon>Erysipelotrichales</taxon>
        <taxon>Coprobacillaceae</taxon>
        <taxon>Thomasclavelia</taxon>
    </lineage>
</organism>
<dbReference type="RefSeq" id="WP_172472867.1">
    <property type="nucleotide sequence ID" value="NZ_BLMI01000200.1"/>
</dbReference>
<evidence type="ECO:0000313" key="4">
    <source>
        <dbReference type="Proteomes" id="UP000490821"/>
    </source>
</evidence>
<feature type="signal peptide" evidence="1">
    <location>
        <begin position="1"/>
        <end position="22"/>
    </location>
</feature>
<protein>
    <submittedName>
        <fullName evidence="3">Anti-sigma-V factor RsiV</fullName>
    </submittedName>
</protein>
<dbReference type="InterPro" id="IPR037126">
    <property type="entry name" value="PdaC/RsiV-like_sf"/>
</dbReference>
<dbReference type="Gene3D" id="3.90.640.20">
    <property type="entry name" value="Heat-shock cognate protein, ATPase"/>
    <property type="match status" value="1"/>
</dbReference>
<dbReference type="Proteomes" id="UP000490821">
    <property type="component" value="Unassembled WGS sequence"/>
</dbReference>
<evidence type="ECO:0000259" key="2">
    <source>
        <dbReference type="Pfam" id="PF11738"/>
    </source>
</evidence>
<feature type="domain" description="DUF3298" evidence="2">
    <location>
        <begin position="143"/>
        <end position="215"/>
    </location>
</feature>
<sequence length="216" mass="24889">MKKYFLLFLLIIAPLFINSVDACENNAKLILLEEKHYETNGNIVTVKFPQIINVDDKIKVDINSLILKTIDTYLDEIKGFDKNPGTAHKLIVEIDFENYYSDDDIFSFSINSSQILADSHLQKKFFTINPTTGEIYNVEHFLGSDYQNIILTTVKKQIAENTKNNPNLIYFDEEVNNLKISIDQPFYINKDNQVVVVFDQFQIAPGYMSLPSFIVK</sequence>
<keyword evidence="1" id="KW-0732">Signal</keyword>
<name>A0A829ZC29_9FIRM</name>
<dbReference type="Gene3D" id="3.30.565.40">
    <property type="entry name" value="Fervidobacterium nodosum Rt17-B1 like"/>
    <property type="match status" value="1"/>
</dbReference>
<evidence type="ECO:0000313" key="3">
    <source>
        <dbReference type="EMBL" id="GFI41626.1"/>
    </source>
</evidence>
<comment type="caution">
    <text evidence="3">The sequence shown here is derived from an EMBL/GenBank/DDBJ whole genome shotgun (WGS) entry which is preliminary data.</text>
</comment>
<dbReference type="Pfam" id="PF11738">
    <property type="entry name" value="DUF3298"/>
    <property type="match status" value="1"/>
</dbReference>
<dbReference type="EMBL" id="BLMI01000200">
    <property type="protein sequence ID" value="GFI41626.1"/>
    <property type="molecule type" value="Genomic_DNA"/>
</dbReference>
<evidence type="ECO:0000256" key="1">
    <source>
        <dbReference type="SAM" id="SignalP"/>
    </source>
</evidence>
<accession>A0A829ZC29</accession>
<dbReference type="AlphaFoldDB" id="A0A829ZC29"/>
<dbReference type="InterPro" id="IPR021729">
    <property type="entry name" value="DUF3298"/>
</dbReference>
<feature type="chain" id="PRO_5032551869" evidence="1">
    <location>
        <begin position="23"/>
        <end position="216"/>
    </location>
</feature>
<gene>
    <name evidence="3" type="primary">rsiV</name>
    <name evidence="3" type="ORF">IMSAGC017_01671</name>
</gene>
<reference evidence="3 4" key="1">
    <citation type="journal article" date="2020" name="Microbiome">
        <title>Single-cell genomics of uncultured bacteria reveals dietary fiber responders in the mouse gut microbiota.</title>
        <authorList>
            <person name="Chijiiwa R."/>
            <person name="Hosokawa M."/>
            <person name="Kogawa M."/>
            <person name="Nishikawa Y."/>
            <person name="Ide K."/>
            <person name="Sakanashi C."/>
            <person name="Takahashi K."/>
            <person name="Takeyama H."/>
        </authorList>
    </citation>
    <scope>NUCLEOTIDE SEQUENCE [LARGE SCALE GENOMIC DNA]</scope>
    <source>
        <strain evidence="3">IMSAGC_017</strain>
    </source>
</reference>